<organism evidence="1 2">
    <name type="scientific">Mythimna loreyi</name>
    <dbReference type="NCBI Taxonomy" id="667449"/>
    <lineage>
        <taxon>Eukaryota</taxon>
        <taxon>Metazoa</taxon>
        <taxon>Ecdysozoa</taxon>
        <taxon>Arthropoda</taxon>
        <taxon>Hexapoda</taxon>
        <taxon>Insecta</taxon>
        <taxon>Pterygota</taxon>
        <taxon>Neoptera</taxon>
        <taxon>Endopterygota</taxon>
        <taxon>Lepidoptera</taxon>
        <taxon>Glossata</taxon>
        <taxon>Ditrysia</taxon>
        <taxon>Noctuoidea</taxon>
        <taxon>Noctuidae</taxon>
        <taxon>Noctuinae</taxon>
        <taxon>Hadenini</taxon>
        <taxon>Mythimna</taxon>
    </lineage>
</organism>
<protein>
    <submittedName>
        <fullName evidence="1">Uncharacterized protein</fullName>
    </submittedName>
</protein>
<evidence type="ECO:0000313" key="2">
    <source>
        <dbReference type="Proteomes" id="UP001231649"/>
    </source>
</evidence>
<reference evidence="1" key="1">
    <citation type="submission" date="2023-03" db="EMBL/GenBank/DDBJ databases">
        <title>Chromosome-level genomes of two armyworms, Mythimna separata and Mythimna loreyi, provide insights into the biosynthesis and reception of sex pheromones.</title>
        <authorList>
            <person name="Zhao H."/>
        </authorList>
    </citation>
    <scope>NUCLEOTIDE SEQUENCE</scope>
    <source>
        <strain evidence="1">BeijingLab</strain>
    </source>
</reference>
<proteinExistence type="predicted"/>
<dbReference type="EMBL" id="CM056794">
    <property type="protein sequence ID" value="KAJ8716991.1"/>
    <property type="molecule type" value="Genomic_DNA"/>
</dbReference>
<name>A0ACC2QIG7_9NEOP</name>
<evidence type="ECO:0000313" key="1">
    <source>
        <dbReference type="EMBL" id="KAJ8716991.1"/>
    </source>
</evidence>
<gene>
    <name evidence="1" type="ORF">PYW08_005390</name>
</gene>
<accession>A0ACC2QIG7</accession>
<comment type="caution">
    <text evidence="1">The sequence shown here is derived from an EMBL/GenBank/DDBJ whole genome shotgun (WGS) entry which is preliminary data.</text>
</comment>
<sequence length="656" mass="75139">MFGPFLLLVLVQSSTAIISSHNDTEHFRMPPLFHLDGYEDCFDEPDALFCYGEFALVSDEPSEFLTAIQKYSASVKHYNHTLLRYGYCMKKTCNEFYNGSKSEVDLRLSFEACSNKTIYDKYMLKTRLTDELDCSKRDRDLPIDYLDIFVGGVCILIIVANIIGSLCDHYLDKKRDRGALKLLYGFSIKRNWKKFIAPAGKGQDPRIKALKGIHGIRAITISAVVIAHALYSTMILNVNPELIESFYDIKFFNMFMNGSLVMQTFFVTSAFLLVYNALIYAEKHTPSWSMLPYQIIMRWLRLTPSYALIIGLTVTWFKRITSGGPIWAKTIYYEARDCRQEWWKHLLYINNYVERTHCMAQTWYLAADTQLYIFALILFLICKTNLRRKIILSLVFVVGLIIPVLHTYYEGLTGIIIASPDMGVNMFFGDPTFHKILIRAHTNLPGCIIGMALGYIVYNWQKAGGDPQQLRKYRYIYYCTPIFGALVCFSGYIFFTDGPPLPTYVHMLYAGLQKPAFGLAVAIIIAGIIIQFEDVFRPILEWRPFTYIGRLSYSIYLIHIAFIRAGLASITYLQRNSMVKTMIDDTTILLGIYISSFFFCLMVEMPSANLVSTLFKRPQTKESIEESKKAENDNAIDMTETKTEDGTTVVKMGPTT</sequence>
<dbReference type="Proteomes" id="UP001231649">
    <property type="component" value="Chromosome 18"/>
</dbReference>
<keyword evidence="2" id="KW-1185">Reference proteome</keyword>